<accession>A0ABS6U2I4</accession>
<sequence length="137" mass="14752">MECPPLRLRRDEAAGLYDLDGRHAVDFDRVADHVRSGGTFTAVAHDSGTDCTRLVLADLLRHQARQQASGALAQGLGTLRDAVTALLPAVLGSGLPSRDARPGAGSPGRRVERRARKAPGDRRDRSDDWNGTEHDAH</sequence>
<keyword evidence="3" id="KW-1185">Reference proteome</keyword>
<name>A0ABS6U2I4_9PSEU</name>
<proteinExistence type="predicted"/>
<feature type="region of interest" description="Disordered" evidence="1">
    <location>
        <begin position="92"/>
        <end position="137"/>
    </location>
</feature>
<dbReference type="Proteomes" id="UP000694300">
    <property type="component" value="Unassembled WGS sequence"/>
</dbReference>
<gene>
    <name evidence="2" type="ORF">I4I82_01835</name>
</gene>
<evidence type="ECO:0000256" key="1">
    <source>
        <dbReference type="SAM" id="MobiDB-lite"/>
    </source>
</evidence>
<reference evidence="2 3" key="1">
    <citation type="submission" date="2020-11" db="EMBL/GenBank/DDBJ databases">
        <title>Pseudonocardia abyssalis sp. nov. and Pseudonocardia oceani sp. nov., description and phylogenomic analysis of two novel actinomycetes isolated from the deep Southern Ocean.</title>
        <authorList>
            <person name="Parra J."/>
        </authorList>
    </citation>
    <scope>NUCLEOTIDE SEQUENCE [LARGE SCALE GENOMIC DNA]</scope>
    <source>
        <strain evidence="3">KRD185</strain>
    </source>
</reference>
<organism evidence="2 3">
    <name type="scientific">Pseudonocardia oceani</name>
    <dbReference type="NCBI Taxonomy" id="2792013"/>
    <lineage>
        <taxon>Bacteria</taxon>
        <taxon>Bacillati</taxon>
        <taxon>Actinomycetota</taxon>
        <taxon>Actinomycetes</taxon>
        <taxon>Pseudonocardiales</taxon>
        <taxon>Pseudonocardiaceae</taxon>
        <taxon>Pseudonocardia</taxon>
    </lineage>
</organism>
<protein>
    <submittedName>
        <fullName evidence="2">Uncharacterized protein</fullName>
    </submittedName>
</protein>
<comment type="caution">
    <text evidence="2">The sequence shown here is derived from an EMBL/GenBank/DDBJ whole genome shotgun (WGS) entry which is preliminary data.</text>
</comment>
<dbReference type="RefSeq" id="WP_218589329.1">
    <property type="nucleotide sequence ID" value="NZ_JADQDE010000104.1"/>
</dbReference>
<dbReference type="EMBL" id="JADQDF010000001">
    <property type="protein sequence ID" value="MBW0126438.1"/>
    <property type="molecule type" value="Genomic_DNA"/>
</dbReference>
<evidence type="ECO:0000313" key="2">
    <source>
        <dbReference type="EMBL" id="MBW0126438.1"/>
    </source>
</evidence>
<evidence type="ECO:0000313" key="3">
    <source>
        <dbReference type="Proteomes" id="UP000694300"/>
    </source>
</evidence>
<feature type="compositionally biased region" description="Basic and acidic residues" evidence="1">
    <location>
        <begin position="118"/>
        <end position="137"/>
    </location>
</feature>